<dbReference type="AlphaFoldDB" id="A0A1F5HKW3"/>
<keyword evidence="1" id="KW-0472">Membrane</keyword>
<dbReference type="Proteomes" id="UP000178369">
    <property type="component" value="Unassembled WGS sequence"/>
</dbReference>
<keyword evidence="1" id="KW-0812">Transmembrane</keyword>
<feature type="transmembrane region" description="Helical" evidence="1">
    <location>
        <begin position="68"/>
        <end position="89"/>
    </location>
</feature>
<reference evidence="2 3" key="1">
    <citation type="journal article" date="2016" name="Nat. Commun.">
        <title>Thousands of microbial genomes shed light on interconnected biogeochemical processes in an aquifer system.</title>
        <authorList>
            <person name="Anantharaman K."/>
            <person name="Brown C.T."/>
            <person name="Hug L.A."/>
            <person name="Sharon I."/>
            <person name="Castelle C.J."/>
            <person name="Probst A.J."/>
            <person name="Thomas B.C."/>
            <person name="Singh A."/>
            <person name="Wilkins M.J."/>
            <person name="Karaoz U."/>
            <person name="Brodie E.L."/>
            <person name="Williams K.H."/>
            <person name="Hubbard S.S."/>
            <person name="Banfield J.F."/>
        </authorList>
    </citation>
    <scope>NUCLEOTIDE SEQUENCE [LARGE SCALE GENOMIC DNA]</scope>
</reference>
<proteinExistence type="predicted"/>
<feature type="transmembrane region" description="Helical" evidence="1">
    <location>
        <begin position="101"/>
        <end position="118"/>
    </location>
</feature>
<evidence type="ECO:0000313" key="2">
    <source>
        <dbReference type="EMBL" id="OGE04790.1"/>
    </source>
</evidence>
<dbReference type="EMBL" id="MFBL01000025">
    <property type="protein sequence ID" value="OGE04790.1"/>
    <property type="molecule type" value="Genomic_DNA"/>
</dbReference>
<comment type="caution">
    <text evidence="2">The sequence shown here is derived from an EMBL/GenBank/DDBJ whole genome shotgun (WGS) entry which is preliminary data.</text>
</comment>
<feature type="transmembrane region" description="Helical" evidence="1">
    <location>
        <begin position="36"/>
        <end position="56"/>
    </location>
</feature>
<gene>
    <name evidence="2" type="ORF">A3F45_00680</name>
</gene>
<organism evidence="2 3">
    <name type="scientific">Candidatus Curtissbacteria bacterium RIFCSPHIGHO2_12_FULL_41_17</name>
    <dbReference type="NCBI Taxonomy" id="1797722"/>
    <lineage>
        <taxon>Bacteria</taxon>
        <taxon>Candidatus Curtissiibacteriota</taxon>
    </lineage>
</organism>
<accession>A0A1F5HKW3</accession>
<protein>
    <submittedName>
        <fullName evidence="2">Uncharacterized protein</fullName>
    </submittedName>
</protein>
<sequence length="136" mass="15629">MGYKKKILWLIGIAALGFVITVFFENLNYRKLDDIQQFLGLFSIISFILLIALYFLAEPVFVTWKKFARIYLPIAAVLVIFEPSSLVLIDFYGRGKDREGLTMFLSGLFILISLILIVRAHRRLKRQSPTSSPLVQ</sequence>
<evidence type="ECO:0000256" key="1">
    <source>
        <dbReference type="SAM" id="Phobius"/>
    </source>
</evidence>
<feature type="transmembrane region" description="Helical" evidence="1">
    <location>
        <begin position="7"/>
        <end position="24"/>
    </location>
</feature>
<evidence type="ECO:0000313" key="3">
    <source>
        <dbReference type="Proteomes" id="UP000178369"/>
    </source>
</evidence>
<name>A0A1F5HKW3_9BACT</name>
<keyword evidence="1" id="KW-1133">Transmembrane helix</keyword>